<dbReference type="EMBL" id="CP001141">
    <property type="protein sequence ID" value="ACI65112.1"/>
    <property type="molecule type" value="Genomic_DNA"/>
</dbReference>
<evidence type="ECO:0000256" key="1">
    <source>
        <dbReference type="SAM" id="SignalP"/>
    </source>
</evidence>
<evidence type="ECO:0000313" key="4">
    <source>
        <dbReference type="Proteomes" id="UP000000759"/>
    </source>
</evidence>
<dbReference type="KEGG" id="pti:PHATR_46677"/>
<dbReference type="AlphaFoldDB" id="B5Y3F2"/>
<dbReference type="RefSeq" id="XP_002185642.1">
    <property type="nucleotide sequence ID" value="XM_002185606.1"/>
</dbReference>
<dbReference type="OrthoDB" id="49073at2759"/>
<reference evidence="4" key="2">
    <citation type="submission" date="2008-08" db="EMBL/GenBank/DDBJ databases">
        <authorList>
            <consortium name="Diatom Consortium"/>
            <person name="Grigoriev I."/>
            <person name="Grimwood J."/>
            <person name="Kuo A."/>
            <person name="Otillar R.P."/>
            <person name="Salamov A."/>
            <person name="Detter J.C."/>
            <person name="Lindquist E."/>
            <person name="Shapiro H."/>
            <person name="Lucas S."/>
            <person name="Glavina del Rio T."/>
            <person name="Pitluck S."/>
            <person name="Rokhsar D."/>
            <person name="Bowler C."/>
        </authorList>
    </citation>
    <scope>GENOME REANNOTATION</scope>
    <source>
        <strain evidence="4">CCAP 1055/1</strain>
    </source>
</reference>
<evidence type="ECO:0000259" key="2">
    <source>
        <dbReference type="PROSITE" id="PS51233"/>
    </source>
</evidence>
<dbReference type="HOGENOM" id="CLU_576806_0_0_1"/>
<dbReference type="InterPro" id="IPR001846">
    <property type="entry name" value="VWF_type-D"/>
</dbReference>
<feature type="domain" description="VWFD" evidence="2">
    <location>
        <begin position="227"/>
        <end position="409"/>
    </location>
</feature>
<organism evidence="3 4">
    <name type="scientific">Phaeodactylum tricornutum (strain CCAP 1055/1)</name>
    <dbReference type="NCBI Taxonomy" id="556484"/>
    <lineage>
        <taxon>Eukaryota</taxon>
        <taxon>Sar</taxon>
        <taxon>Stramenopiles</taxon>
        <taxon>Ochrophyta</taxon>
        <taxon>Bacillariophyta</taxon>
        <taxon>Bacillariophyceae</taxon>
        <taxon>Bacillariophycidae</taxon>
        <taxon>Naviculales</taxon>
        <taxon>Phaeodactylaceae</taxon>
        <taxon>Phaeodactylum</taxon>
    </lineage>
</organism>
<name>B5Y3F2_PHATC</name>
<dbReference type="Proteomes" id="UP000000759">
    <property type="component" value="Chromosome 11"/>
</dbReference>
<feature type="chain" id="PRO_5002838343" description="VWFD domain-containing protein" evidence="1">
    <location>
        <begin position="24"/>
        <end position="474"/>
    </location>
</feature>
<dbReference type="PaxDb" id="2850-Phatr46677"/>
<protein>
    <recommendedName>
        <fullName evidence="2">VWFD domain-containing protein</fullName>
    </recommendedName>
</protein>
<keyword evidence="4" id="KW-1185">Reference proteome</keyword>
<proteinExistence type="predicted"/>
<dbReference type="eggNOG" id="ENOG502SVBF">
    <property type="taxonomic scope" value="Eukaryota"/>
</dbReference>
<dbReference type="InParanoid" id="B5Y3F2"/>
<accession>B5Y3F2</accession>
<dbReference type="STRING" id="556484.B5Y3F2"/>
<dbReference type="PROSITE" id="PS51233">
    <property type="entry name" value="VWFD"/>
    <property type="match status" value="1"/>
</dbReference>
<gene>
    <name evidence="3" type="ORF">PHATR_46677</name>
</gene>
<feature type="signal peptide" evidence="1">
    <location>
        <begin position="1"/>
        <end position="23"/>
    </location>
</feature>
<dbReference type="GeneID" id="7204594"/>
<sequence>MPSYFTLPILVVLLSSMAPVSTSYQCELPKEFSIYSVISKEDASIGAHSMYKGVAVGGTLSDGTPDSSATFDRTTSRVKALANPNRFNFNGGIETGVSLETSVDFGHFEWLAGAAKSGDFEGGKKVVVLTKGGTYNLYDFRNGGQGEDNGNTIVIFNTSDDVILTKTHDGRQFGPSVIAPFSKVIVLGNAGFVDGTIVGKQVVTSGGNQGQLQLHGDNYNGPFVCGVNPGSGGDPHFKTWLGRRYDFHHQCDLLLVKSESFMEGKGLEVQIRTTSKSSFSYISGVAVRIGRDVLEISQTEHFYNGSQDYDLTKARIGGYSVEITYSLKSSTSFVRNYVIEISPSFIIVVIVRKNLMEVRFHGADENLIGDSVGMLGEYRNGTLLSRSGIEIEDLSEFGNEWQVNYADSALFSSTQSPQFPQKCTPPAPVDQARYLRHGISLAQAEKACEGWGEEMDDCVFDVMATGDIDVAFAF</sequence>
<reference evidence="3 4" key="1">
    <citation type="journal article" date="2008" name="Nature">
        <title>The Phaeodactylum genome reveals the evolutionary history of diatom genomes.</title>
        <authorList>
            <person name="Bowler C."/>
            <person name="Allen A.E."/>
            <person name="Badger J.H."/>
            <person name="Grimwood J."/>
            <person name="Jabbari K."/>
            <person name="Kuo A."/>
            <person name="Maheswari U."/>
            <person name="Martens C."/>
            <person name="Maumus F."/>
            <person name="Otillar R.P."/>
            <person name="Rayko E."/>
            <person name="Salamov A."/>
            <person name="Vandepoele K."/>
            <person name="Beszteri B."/>
            <person name="Gruber A."/>
            <person name="Heijde M."/>
            <person name="Katinka M."/>
            <person name="Mock T."/>
            <person name="Valentin K."/>
            <person name="Verret F."/>
            <person name="Berges J.A."/>
            <person name="Brownlee C."/>
            <person name="Cadoret J.P."/>
            <person name="Chiovitti A."/>
            <person name="Choi C.J."/>
            <person name="Coesel S."/>
            <person name="De Martino A."/>
            <person name="Detter J.C."/>
            <person name="Durkin C."/>
            <person name="Falciatore A."/>
            <person name="Fournet J."/>
            <person name="Haruta M."/>
            <person name="Huysman M.J."/>
            <person name="Jenkins B.D."/>
            <person name="Jiroutova K."/>
            <person name="Jorgensen R.E."/>
            <person name="Joubert Y."/>
            <person name="Kaplan A."/>
            <person name="Kroger N."/>
            <person name="Kroth P.G."/>
            <person name="La Roche J."/>
            <person name="Lindquist E."/>
            <person name="Lommer M."/>
            <person name="Martin-Jezequel V."/>
            <person name="Lopez P.J."/>
            <person name="Lucas S."/>
            <person name="Mangogna M."/>
            <person name="McGinnis K."/>
            <person name="Medlin L.K."/>
            <person name="Montsant A."/>
            <person name="Oudot-Le Secq M.P."/>
            <person name="Napoli C."/>
            <person name="Obornik M."/>
            <person name="Parker M.S."/>
            <person name="Petit J.L."/>
            <person name="Porcel B.M."/>
            <person name="Poulsen N."/>
            <person name="Robison M."/>
            <person name="Rychlewski L."/>
            <person name="Rynearson T.A."/>
            <person name="Schmutz J."/>
            <person name="Shapiro H."/>
            <person name="Siaut M."/>
            <person name="Stanley M."/>
            <person name="Sussman M.R."/>
            <person name="Taylor A.R."/>
            <person name="Vardi A."/>
            <person name="von Dassow P."/>
            <person name="Vyverman W."/>
            <person name="Willis A."/>
            <person name="Wyrwicz L.S."/>
            <person name="Rokhsar D.S."/>
            <person name="Weissenbach J."/>
            <person name="Armbrust E.V."/>
            <person name="Green B.R."/>
            <person name="Van de Peer Y."/>
            <person name="Grigoriev I.V."/>
        </authorList>
    </citation>
    <scope>NUCLEOTIDE SEQUENCE [LARGE SCALE GENOMIC DNA]</scope>
    <source>
        <strain evidence="3 4">CCAP 1055/1</strain>
    </source>
</reference>
<keyword evidence="1" id="KW-0732">Signal</keyword>
<evidence type="ECO:0000313" key="3">
    <source>
        <dbReference type="EMBL" id="ACI65112.1"/>
    </source>
</evidence>